<protein>
    <submittedName>
        <fullName evidence="8">RF-1 domain-containing protein</fullName>
    </submittedName>
</protein>
<accession>A0AA40E0W9</accession>
<dbReference type="Proteomes" id="UP001172102">
    <property type="component" value="Unassembled WGS sequence"/>
</dbReference>
<dbReference type="InterPro" id="IPR045853">
    <property type="entry name" value="Pep_chain_release_fac_I_sf"/>
</dbReference>
<dbReference type="GO" id="GO:0005739">
    <property type="term" value="C:mitochondrion"/>
    <property type="evidence" value="ECO:0007669"/>
    <property type="project" value="UniProtKB-SubCell"/>
</dbReference>
<keyword evidence="9" id="KW-1185">Reference proteome</keyword>
<gene>
    <name evidence="8" type="ORF">B0H67DRAFT_577572</name>
</gene>
<dbReference type="PANTHER" id="PTHR46203">
    <property type="entry name" value="PROBABLE PEPTIDE CHAIN RELEASE FACTOR C12ORF65"/>
    <property type="match status" value="1"/>
</dbReference>
<comment type="subcellular location">
    <subcellularLocation>
        <location evidence="1">Mitochondrion</location>
    </subcellularLocation>
</comment>
<evidence type="ECO:0000313" key="8">
    <source>
        <dbReference type="EMBL" id="KAK0720862.1"/>
    </source>
</evidence>
<evidence type="ECO:0000256" key="5">
    <source>
        <dbReference type="SAM" id="Coils"/>
    </source>
</evidence>
<dbReference type="SUPFAM" id="SSF75620">
    <property type="entry name" value="Release factor"/>
    <property type="match status" value="1"/>
</dbReference>
<dbReference type="InterPro" id="IPR000352">
    <property type="entry name" value="Pep_chain_release_fac_I"/>
</dbReference>
<dbReference type="Pfam" id="PF00472">
    <property type="entry name" value="RF-1"/>
    <property type="match status" value="1"/>
</dbReference>
<evidence type="ECO:0000256" key="1">
    <source>
        <dbReference type="ARBA" id="ARBA00004173"/>
    </source>
</evidence>
<dbReference type="GO" id="GO:0003747">
    <property type="term" value="F:translation release factor activity"/>
    <property type="evidence" value="ECO:0007669"/>
    <property type="project" value="InterPro"/>
</dbReference>
<keyword evidence="4" id="KW-0496">Mitochondrion</keyword>
<dbReference type="PANTHER" id="PTHR46203:SF1">
    <property type="entry name" value="MITOCHONDRIAL TRANSLATION RELEASE FACTOR IN RESCUE"/>
    <property type="match status" value="1"/>
</dbReference>
<sequence length="249" mass="27594">MLPSRTLRALIGVLPITSRRHSSRTLFAPSLAAAATFTTSPSHSLKQMPPRAKPPPDEELEEKFLKGSGPGGQKINKTDSAVQLKHIPTGIVLKCQATRSRTQNRKIARELLAAKIDELENGAESRNAIVGDVKKKRADSKAKKARRKARKIEAEKAQKLDDVKAIDEATEKADEAGEEMEIGDLKINRVTKSKKGGVRSHKRRLGEKREKELKAALELQGKEETVEEASADPEASKWKWLRSPNIHIH</sequence>
<dbReference type="InterPro" id="IPR052405">
    <property type="entry name" value="Mito_Transl_Release_Factor"/>
</dbReference>
<dbReference type="AlphaFoldDB" id="A0AA40E0W9"/>
<feature type="region of interest" description="Disordered" evidence="6">
    <location>
        <begin position="38"/>
        <end position="59"/>
    </location>
</feature>
<proteinExistence type="inferred from homology"/>
<comment type="caution">
    <text evidence="8">The sequence shown here is derived from an EMBL/GenBank/DDBJ whole genome shotgun (WGS) entry which is preliminary data.</text>
</comment>
<dbReference type="GO" id="GO:0032543">
    <property type="term" value="P:mitochondrial translation"/>
    <property type="evidence" value="ECO:0007669"/>
    <property type="project" value="UniProtKB-ARBA"/>
</dbReference>
<dbReference type="Gene3D" id="3.30.160.20">
    <property type="match status" value="1"/>
</dbReference>
<organism evidence="8 9">
    <name type="scientific">Lasiosphaeris hirsuta</name>
    <dbReference type="NCBI Taxonomy" id="260670"/>
    <lineage>
        <taxon>Eukaryota</taxon>
        <taxon>Fungi</taxon>
        <taxon>Dikarya</taxon>
        <taxon>Ascomycota</taxon>
        <taxon>Pezizomycotina</taxon>
        <taxon>Sordariomycetes</taxon>
        <taxon>Sordariomycetidae</taxon>
        <taxon>Sordariales</taxon>
        <taxon>Lasiosphaeriaceae</taxon>
        <taxon>Lasiosphaeris</taxon>
    </lineage>
</organism>
<evidence type="ECO:0000256" key="2">
    <source>
        <dbReference type="ARBA" id="ARBA00010835"/>
    </source>
</evidence>
<feature type="domain" description="Prokaryotic-type class I peptide chain release factors" evidence="7">
    <location>
        <begin position="57"/>
        <end position="151"/>
    </location>
</feature>
<comment type="similarity">
    <text evidence="2">Belongs to the prokaryotic/mitochondrial release factor family.</text>
</comment>
<dbReference type="FunFam" id="3.30.160.20:FF:000065">
    <property type="entry name" value="Peptidyl-tRNA hydrolase domain protein"/>
    <property type="match status" value="1"/>
</dbReference>
<evidence type="ECO:0000313" key="9">
    <source>
        <dbReference type="Proteomes" id="UP001172102"/>
    </source>
</evidence>
<keyword evidence="5" id="KW-0175">Coiled coil</keyword>
<reference evidence="8" key="1">
    <citation type="submission" date="2023-06" db="EMBL/GenBank/DDBJ databases">
        <title>Genome-scale phylogeny and comparative genomics of the fungal order Sordariales.</title>
        <authorList>
            <consortium name="Lawrence Berkeley National Laboratory"/>
            <person name="Hensen N."/>
            <person name="Bonometti L."/>
            <person name="Westerberg I."/>
            <person name="Brannstrom I.O."/>
            <person name="Guillou S."/>
            <person name="Cros-Aarteil S."/>
            <person name="Calhoun S."/>
            <person name="Haridas S."/>
            <person name="Kuo A."/>
            <person name="Mondo S."/>
            <person name="Pangilinan J."/>
            <person name="Riley R."/>
            <person name="Labutti K."/>
            <person name="Andreopoulos B."/>
            <person name="Lipzen A."/>
            <person name="Chen C."/>
            <person name="Yanf M."/>
            <person name="Daum C."/>
            <person name="Ng V."/>
            <person name="Clum A."/>
            <person name="Steindorff A."/>
            <person name="Ohm R."/>
            <person name="Martin F."/>
            <person name="Silar P."/>
            <person name="Natvig D."/>
            <person name="Lalanne C."/>
            <person name="Gautier V."/>
            <person name="Ament-Velasquez S.L."/>
            <person name="Kruys A."/>
            <person name="Hutchinson M.I."/>
            <person name="Powell A.J."/>
            <person name="Barry K."/>
            <person name="Miller A.N."/>
            <person name="Grigoriev I.V."/>
            <person name="Debuchy R."/>
            <person name="Gladieux P."/>
            <person name="Thoren M.H."/>
            <person name="Johannesson H."/>
        </authorList>
    </citation>
    <scope>NUCLEOTIDE SEQUENCE</scope>
    <source>
        <strain evidence="8">SMH4607-1</strain>
    </source>
</reference>
<evidence type="ECO:0000259" key="7">
    <source>
        <dbReference type="Pfam" id="PF00472"/>
    </source>
</evidence>
<dbReference type="EMBL" id="JAUKUA010000003">
    <property type="protein sequence ID" value="KAK0720862.1"/>
    <property type="molecule type" value="Genomic_DNA"/>
</dbReference>
<keyword evidence="3" id="KW-0809">Transit peptide</keyword>
<evidence type="ECO:0000256" key="3">
    <source>
        <dbReference type="ARBA" id="ARBA00022946"/>
    </source>
</evidence>
<name>A0AA40E0W9_9PEZI</name>
<evidence type="ECO:0000256" key="6">
    <source>
        <dbReference type="SAM" id="MobiDB-lite"/>
    </source>
</evidence>
<evidence type="ECO:0000256" key="4">
    <source>
        <dbReference type="ARBA" id="ARBA00023128"/>
    </source>
</evidence>
<feature type="coiled-coil region" evidence="5">
    <location>
        <begin position="135"/>
        <end position="162"/>
    </location>
</feature>